<comment type="caution">
    <text evidence="1">The sequence shown here is derived from an EMBL/GenBank/DDBJ whole genome shotgun (WGS) entry which is preliminary data.</text>
</comment>
<keyword evidence="2" id="KW-1185">Reference proteome</keyword>
<protein>
    <submittedName>
        <fullName evidence="1">Uncharacterized protein</fullName>
    </submittedName>
</protein>
<sequence length="1335" mass="156606">MDYQLQEYLNQIRSAFSNYGVAERYRSDSAKDSDYEWGASHFFCKLFLKSKDSKHLITKADFDIFKFQYENKLKTKIDTDSLFKKFWLREIIGFVYVPQAIRSVVYDYEKYEDKKEELQFLRVLHGNHPSQTVGTSDLQKAYSSYNARHSCNLDSNWMETTNWIKFEKGTNLNKIGNIDYHFKLLDNWEVFAFLNAFKSERDRHAEGRLQISTSDLKAIIKDHSTYFKYTPKLESFIEEKTFTEDSTGYTLELFNSKVSYWSDLNGRISGHYWQSLLKDNSFKNDTERLKHFLVKVLGGSQWPEFKNQLTTNAQQVLLETVIELVNTEPDIIGTEDEFEKCYLDQRLSSQYAFQSNNPLPEEFFQKTDNLLERYRQLQHISEKNQHDIFYSQECRTDLAFLVKMVVELDKENDTVIENNISIHVHYYNVKQLLRAGLEKPYLLWETSHFIVSNNPKIIPYLLMEQDFASLGFHLLEAVKINSEDHYLKSYLKINTLSKSLKLILNSLLRISTKDNEQVALLVFQLFQDITRYKQDSVSRVRSIEERDRIISDRNEREHKLLSILENIPTSGELINTNVKRFLLPSIFKELITIIESKPDIAKRDNGYLSFPFIQLDILSWLSQILLKNVLASEGEKFDSFQFLISETFIKIYITKIEQNKVKRHDYKLDEIIETLPSWGENNERLDKVDWFSLALVLAGCGTLSEFLNPRFRLKKTIDIYDDDNEFTAKKIRTHLFILLTILKSIKNNHDILDEIRIKNLKIEIENKVIELVKKYGKPDLNHSVNILGKHLDRSQFRGLEDELLPFLIEMSDVFEDKKTIYDILLETDDLTQLLYLLSHTETKGVVDKTIEKIQKMDVHLYLENQKWPIETKFIVTELPKYPDLVEQSEVAFAYWKNLKINQNDRETSNSIFEAELIQAYYKGDEAAIEAIDNPEEGYASYKELKPYYHKQFFIALIRYKDNPESAYLIFNELVQLYPQYPTFVLNRFGAKINVGLKTNNIDDFIQALNEWLEYEKDCTSSLLDTIVEKVNYNKLTVYLKLKNKKAFESLFNTLSTTQKMAVDMVQLRVQMLVDNEFINEARVFLEKAVSFHKISDKGSLNFLKVLEDKIADSNPLDKIKNSFQEFSLMAKNSMSSVKPLKHSDDFGKQMTNELITASKRFLTNIKSLKPNANEDDYSAIIKEILENKLSTFHYHIKDQSKGGSSATGKNPGERDLIICDDTGEISVIEAFKLTSKTVVQTHITKIFNYTHMRNIFFILAYDLKPTQQFETRWKRYKTQTLKNLKYPLGYEIDTKDIWDATSYFKMENTAIKVCRSSHKNGTKIYHLVMNVKYLI</sequence>
<dbReference type="EMBL" id="REFC01000012">
    <property type="protein sequence ID" value="RMA64304.1"/>
    <property type="molecule type" value="Genomic_DNA"/>
</dbReference>
<evidence type="ECO:0000313" key="1">
    <source>
        <dbReference type="EMBL" id="RMA64304.1"/>
    </source>
</evidence>
<dbReference type="RefSeq" id="WP_121906763.1">
    <property type="nucleotide sequence ID" value="NZ_REFC01000012.1"/>
</dbReference>
<reference evidence="1 2" key="1">
    <citation type="submission" date="2018-10" db="EMBL/GenBank/DDBJ databases">
        <title>Genomic Encyclopedia of Archaeal and Bacterial Type Strains, Phase II (KMG-II): from individual species to whole genera.</title>
        <authorList>
            <person name="Goeker M."/>
        </authorList>
    </citation>
    <scope>NUCLEOTIDE SEQUENCE [LARGE SCALE GENOMIC DNA]</scope>
    <source>
        <strain evidence="1 2">DSM 23424</strain>
    </source>
</reference>
<accession>A0A3L9YVF6</accession>
<evidence type="ECO:0000313" key="2">
    <source>
        <dbReference type="Proteomes" id="UP000271339"/>
    </source>
</evidence>
<dbReference type="OrthoDB" id="1384967at2"/>
<proteinExistence type="predicted"/>
<gene>
    <name evidence="1" type="ORF">BXY75_1177</name>
</gene>
<dbReference type="Proteomes" id="UP000271339">
    <property type="component" value="Unassembled WGS sequence"/>
</dbReference>
<name>A0A3L9YVF6_9FLAO</name>
<organism evidence="1 2">
    <name type="scientific">Ulvibacter antarcticus</name>
    <dbReference type="NCBI Taxonomy" id="442714"/>
    <lineage>
        <taxon>Bacteria</taxon>
        <taxon>Pseudomonadati</taxon>
        <taxon>Bacteroidota</taxon>
        <taxon>Flavobacteriia</taxon>
        <taxon>Flavobacteriales</taxon>
        <taxon>Flavobacteriaceae</taxon>
        <taxon>Ulvibacter</taxon>
    </lineage>
</organism>